<dbReference type="Proteomes" id="UP000825933">
    <property type="component" value="Unassembled WGS sequence"/>
</dbReference>
<evidence type="ECO:0000313" key="12">
    <source>
        <dbReference type="Proteomes" id="UP000825933"/>
    </source>
</evidence>
<gene>
    <name evidence="10" type="primary">cbiN</name>
    <name evidence="11" type="ORF">K8N75_07005</name>
</gene>
<dbReference type="AlphaFoldDB" id="A0A8T5V278"/>
<keyword evidence="2 10" id="KW-0813">Transport</keyword>
<sequence>MEKRHVIMLLIALLIVAIPFFLYNGKGEGYFSGSDDKGSLAIEETGYHPWFSSIWEPSSEMEILLFALQAAIGALIIGYFLGYYTGKRKIQGK</sequence>
<keyword evidence="7 10" id="KW-0406">Ion transport</keyword>
<reference evidence="12" key="1">
    <citation type="journal article" date="2022" name="Microbiol. Resour. Announc.">
        <title>Draft Genome Sequence of a Methanogenic Archaeon from West Spitsbergen Permafrost.</title>
        <authorList>
            <person name="Trubitsyn V."/>
            <person name="Rivkina E."/>
            <person name="Shcherbakova V."/>
        </authorList>
    </citation>
    <scope>NUCLEOTIDE SEQUENCE [LARGE SCALE GENOMIC DNA]</scope>
    <source>
        <strain evidence="12">VT</strain>
    </source>
</reference>
<dbReference type="PANTHER" id="PTHR38662:SF1">
    <property type="entry name" value="COBALT TRANSPORT PROTEIN CBIN"/>
    <property type="match status" value="1"/>
</dbReference>
<dbReference type="EMBL" id="JAIOUQ010000007">
    <property type="protein sequence ID" value="MBZ2165785.1"/>
    <property type="molecule type" value="Genomic_DNA"/>
</dbReference>
<dbReference type="NCBIfam" id="NF002780">
    <property type="entry name" value="PRK02898.1"/>
    <property type="match status" value="1"/>
</dbReference>
<feature type="transmembrane region" description="Helical" evidence="10">
    <location>
        <begin position="63"/>
        <end position="84"/>
    </location>
</feature>
<keyword evidence="6 10" id="KW-1133">Transmembrane helix</keyword>
<dbReference type="GO" id="GO:0005886">
    <property type="term" value="C:plasma membrane"/>
    <property type="evidence" value="ECO:0007669"/>
    <property type="project" value="UniProtKB-SubCell"/>
</dbReference>
<proteinExistence type="inferred from homology"/>
<comment type="subcellular location">
    <subcellularLocation>
        <location evidence="10">Cell membrane</location>
        <topology evidence="10">Multi-pass membrane protein</topology>
    </subcellularLocation>
</comment>
<evidence type="ECO:0000256" key="8">
    <source>
        <dbReference type="ARBA" id="ARBA00023136"/>
    </source>
</evidence>
<evidence type="ECO:0000256" key="2">
    <source>
        <dbReference type="ARBA" id="ARBA00022448"/>
    </source>
</evidence>
<dbReference type="GO" id="GO:0015087">
    <property type="term" value="F:cobalt ion transmembrane transporter activity"/>
    <property type="evidence" value="ECO:0007669"/>
    <property type="project" value="UniProtKB-UniRule"/>
</dbReference>
<keyword evidence="5 10" id="KW-0812">Transmembrane</keyword>
<dbReference type="GO" id="GO:0009236">
    <property type="term" value="P:cobalamin biosynthetic process"/>
    <property type="evidence" value="ECO:0007669"/>
    <property type="project" value="UniProtKB-UniRule"/>
</dbReference>
<evidence type="ECO:0000256" key="7">
    <source>
        <dbReference type="ARBA" id="ARBA00023065"/>
    </source>
</evidence>
<organism evidence="11 12">
    <name type="scientific">Methanobacterium spitsbergense</name>
    <dbReference type="NCBI Taxonomy" id="2874285"/>
    <lineage>
        <taxon>Archaea</taxon>
        <taxon>Methanobacteriati</taxon>
        <taxon>Methanobacteriota</taxon>
        <taxon>Methanomada group</taxon>
        <taxon>Methanobacteria</taxon>
        <taxon>Methanobacteriales</taxon>
        <taxon>Methanobacteriaceae</taxon>
        <taxon>Methanobacterium</taxon>
    </lineage>
</organism>
<evidence type="ECO:0000256" key="1">
    <source>
        <dbReference type="ARBA" id="ARBA00022426"/>
    </source>
</evidence>
<dbReference type="PANTHER" id="PTHR38662">
    <property type="entry name" value="COBALT TRANSPORT PROTEIN CBIN"/>
    <property type="match status" value="1"/>
</dbReference>
<evidence type="ECO:0000256" key="6">
    <source>
        <dbReference type="ARBA" id="ARBA00022989"/>
    </source>
</evidence>
<accession>A0A8T5V278</accession>
<evidence type="ECO:0000256" key="4">
    <source>
        <dbReference type="ARBA" id="ARBA00022573"/>
    </source>
</evidence>
<evidence type="ECO:0000256" key="9">
    <source>
        <dbReference type="ARBA" id="ARBA00023285"/>
    </source>
</evidence>
<comment type="pathway">
    <text evidence="10">Cofactor biosynthesis; adenosylcobalamin biosynthesis.</text>
</comment>
<comment type="caution">
    <text evidence="11">The sequence shown here is derived from an EMBL/GenBank/DDBJ whole genome shotgun (WGS) entry which is preliminary data.</text>
</comment>
<keyword evidence="9 10" id="KW-0170">Cobalt</keyword>
<dbReference type="InterPro" id="IPR003705">
    <property type="entry name" value="CbiN"/>
</dbReference>
<dbReference type="Pfam" id="PF02553">
    <property type="entry name" value="CbiN"/>
    <property type="match status" value="1"/>
</dbReference>
<dbReference type="RefSeq" id="WP_223791371.1">
    <property type="nucleotide sequence ID" value="NZ_JAIOUQ010000007.1"/>
</dbReference>
<evidence type="ECO:0000256" key="10">
    <source>
        <dbReference type="HAMAP-Rule" id="MF_00330"/>
    </source>
</evidence>
<evidence type="ECO:0000313" key="11">
    <source>
        <dbReference type="EMBL" id="MBZ2165785.1"/>
    </source>
</evidence>
<keyword evidence="3 10" id="KW-1003">Cell membrane</keyword>
<keyword evidence="12" id="KW-1185">Reference proteome</keyword>
<feature type="transmembrane region" description="Helical" evidence="10">
    <location>
        <begin position="7"/>
        <end position="25"/>
    </location>
</feature>
<comment type="function">
    <text evidence="10">Part of the energy-coupling factor (ECF) transporter complex CbiMNOQ involved in cobalt import.</text>
</comment>
<evidence type="ECO:0000256" key="5">
    <source>
        <dbReference type="ARBA" id="ARBA00022692"/>
    </source>
</evidence>
<name>A0A8T5V278_9EURY</name>
<keyword evidence="4 10" id="KW-0169">Cobalamin biosynthesis</keyword>
<keyword evidence="8 10" id="KW-0472">Membrane</keyword>
<dbReference type="HAMAP" id="MF_00330">
    <property type="entry name" value="CbiN"/>
    <property type="match status" value="1"/>
</dbReference>
<keyword evidence="1 10" id="KW-0171">Cobalt transport</keyword>
<evidence type="ECO:0000256" key="3">
    <source>
        <dbReference type="ARBA" id="ARBA00022475"/>
    </source>
</evidence>
<comment type="subunit">
    <text evidence="10">Forms an energy-coupling factor (ECF) transporter complex composed of an ATP-binding protein (A component, CbiO), a transmembrane protein (T component, CbiQ) and 2 possible substrate-capture proteins (S components, CbiM and CbiN) of unknown stoichimetry.</text>
</comment>
<comment type="similarity">
    <text evidence="10">Belongs to the CbiN family.</text>
</comment>
<protein>
    <recommendedName>
        <fullName evidence="10">Cobalt transport protein CbiN</fullName>
    </recommendedName>
    <alternativeName>
        <fullName evidence="10">Energy-coupling factor transporter probable substrate-capture protein CbiN</fullName>
        <shortName evidence="10">ECF transporter S component CbiN</shortName>
    </alternativeName>
</protein>